<keyword evidence="4" id="KW-1185">Reference proteome</keyword>
<sequence>MTERTTLPPDDTDQTAPPTGTAAPHEEDARPQGEGVPAPADAATPTPAPADGPAPARGAAERAPSEVRDADEGRRRHYGHFYGLEPLPEGDILTVMGGCQAEATRRLLCGEPGQAEGGTPASVRVPPMFELGPDDLPHLLALLERTTVLVVKPVRADYQGLPLGIDQLESLIPDGARSIRVPVLYDTSRFPWQVTLRHPQRPWEDPPVVPYHDLRTVAEAAAQEGLIPWPAALRRPGQDDDAGPRLPLSAAAIRGFAEESVQRLREREERFGTVVVSDAVAAERGAGFHSANHPDNPLLEQLARAVLAELGVAKEVRAPDRLLLGHVLSPIEGQIVDALGLDIEPREHWLVGGEPVSDADVREAHLGWFRDNPEALAPGLERHGALMRQLGLL</sequence>
<gene>
    <name evidence="3" type="ORF">BJ976_000248</name>
</gene>
<dbReference type="Pfam" id="PF18588">
    <property type="entry name" value="WcbI"/>
    <property type="match status" value="1"/>
</dbReference>
<feature type="region of interest" description="Disordered" evidence="1">
    <location>
        <begin position="1"/>
        <end position="74"/>
    </location>
</feature>
<proteinExistence type="predicted"/>
<comment type="caution">
    <text evidence="3">The sequence shown here is derived from an EMBL/GenBank/DDBJ whole genome shotgun (WGS) entry which is preliminary data.</text>
</comment>
<dbReference type="AlphaFoldDB" id="A0A7W7PA07"/>
<evidence type="ECO:0000256" key="1">
    <source>
        <dbReference type="SAM" id="MobiDB-lite"/>
    </source>
</evidence>
<feature type="domain" description="Polysaccharide biosynthesis enzyme WcbI" evidence="2">
    <location>
        <begin position="94"/>
        <end position="314"/>
    </location>
</feature>
<dbReference type="EMBL" id="JACHMC010000001">
    <property type="protein sequence ID" value="MBB4881897.1"/>
    <property type="molecule type" value="Genomic_DNA"/>
</dbReference>
<dbReference type="RefSeq" id="WP_229667269.1">
    <property type="nucleotide sequence ID" value="NZ_BMLA01000003.1"/>
</dbReference>
<name>A0A7W7PA07_9MICC</name>
<dbReference type="Proteomes" id="UP000560081">
    <property type="component" value="Unassembled WGS sequence"/>
</dbReference>
<dbReference type="InterPro" id="IPR041307">
    <property type="entry name" value="WcbI"/>
</dbReference>
<evidence type="ECO:0000259" key="2">
    <source>
        <dbReference type="Pfam" id="PF18588"/>
    </source>
</evidence>
<feature type="compositionally biased region" description="Basic and acidic residues" evidence="1">
    <location>
        <begin position="59"/>
        <end position="74"/>
    </location>
</feature>
<reference evidence="3 4" key="1">
    <citation type="submission" date="2020-08" db="EMBL/GenBank/DDBJ databases">
        <title>Sequencing the genomes of 1000 actinobacteria strains.</title>
        <authorList>
            <person name="Klenk H.-P."/>
        </authorList>
    </citation>
    <scope>NUCLEOTIDE SEQUENCE [LARGE SCALE GENOMIC DNA]</scope>
    <source>
        <strain evidence="3 4">DSM 19079</strain>
    </source>
</reference>
<accession>A0A7W7PA07</accession>
<feature type="compositionally biased region" description="Low complexity" evidence="1">
    <location>
        <begin position="1"/>
        <end position="23"/>
    </location>
</feature>
<organism evidence="3 4">
    <name type="scientific">Micrococcus flavus</name>
    <dbReference type="NCBI Taxonomy" id="384602"/>
    <lineage>
        <taxon>Bacteria</taxon>
        <taxon>Bacillati</taxon>
        <taxon>Actinomycetota</taxon>
        <taxon>Actinomycetes</taxon>
        <taxon>Micrococcales</taxon>
        <taxon>Micrococcaceae</taxon>
        <taxon>Micrococcus</taxon>
    </lineage>
</organism>
<evidence type="ECO:0000313" key="4">
    <source>
        <dbReference type="Proteomes" id="UP000560081"/>
    </source>
</evidence>
<protein>
    <recommendedName>
        <fullName evidence="2">Polysaccharide biosynthesis enzyme WcbI domain-containing protein</fullName>
    </recommendedName>
</protein>
<evidence type="ECO:0000313" key="3">
    <source>
        <dbReference type="EMBL" id="MBB4881897.1"/>
    </source>
</evidence>
<dbReference type="Gene3D" id="3.40.50.12080">
    <property type="match status" value="1"/>
</dbReference>